<evidence type="ECO:0000313" key="14">
    <source>
        <dbReference type="Proteomes" id="UP000320390"/>
    </source>
</evidence>
<dbReference type="PANTHER" id="PTHR33909:SF1">
    <property type="entry name" value="SEC TRANSLOCON ACCESSORY COMPLEX SUBUNIT YAJC"/>
    <property type="match status" value="1"/>
</dbReference>
<dbReference type="GO" id="GO:0015031">
    <property type="term" value="P:protein transport"/>
    <property type="evidence" value="ECO:0007669"/>
    <property type="project" value="UniProtKB-KW"/>
</dbReference>
<dbReference type="SMART" id="SM01323">
    <property type="entry name" value="YajC"/>
    <property type="match status" value="1"/>
</dbReference>
<dbReference type="GO" id="GO:0005886">
    <property type="term" value="C:plasma membrane"/>
    <property type="evidence" value="ECO:0007669"/>
    <property type="project" value="UniProtKB-SubCell"/>
</dbReference>
<gene>
    <name evidence="13" type="ORF">Poly30_31720</name>
</gene>
<dbReference type="RefSeq" id="WP_145198884.1">
    <property type="nucleotide sequence ID" value="NZ_CP036434.1"/>
</dbReference>
<keyword evidence="8 12" id="KW-1133">Transmembrane helix</keyword>
<dbReference type="InterPro" id="IPR003849">
    <property type="entry name" value="Preprotein_translocase_YajC"/>
</dbReference>
<dbReference type="AlphaFoldDB" id="A0A518EUA1"/>
<comment type="similarity">
    <text evidence="2">Belongs to the YajC family.</text>
</comment>
<dbReference type="EMBL" id="CP036434">
    <property type="protein sequence ID" value="QDV07644.1"/>
    <property type="molecule type" value="Genomic_DNA"/>
</dbReference>
<keyword evidence="9" id="KW-0811">Translocation</keyword>
<proteinExistence type="inferred from homology"/>
<evidence type="ECO:0000256" key="7">
    <source>
        <dbReference type="ARBA" id="ARBA00022927"/>
    </source>
</evidence>
<dbReference type="Pfam" id="PF02699">
    <property type="entry name" value="YajC"/>
    <property type="match status" value="1"/>
</dbReference>
<keyword evidence="14" id="KW-1185">Reference proteome</keyword>
<organism evidence="13 14">
    <name type="scientific">Saltatorellus ferox</name>
    <dbReference type="NCBI Taxonomy" id="2528018"/>
    <lineage>
        <taxon>Bacteria</taxon>
        <taxon>Pseudomonadati</taxon>
        <taxon>Planctomycetota</taxon>
        <taxon>Planctomycetia</taxon>
        <taxon>Planctomycetia incertae sedis</taxon>
        <taxon>Saltatorellus</taxon>
    </lineage>
</organism>
<evidence type="ECO:0000256" key="1">
    <source>
        <dbReference type="ARBA" id="ARBA00004162"/>
    </source>
</evidence>
<evidence type="ECO:0000256" key="10">
    <source>
        <dbReference type="ARBA" id="ARBA00023136"/>
    </source>
</evidence>
<evidence type="ECO:0000256" key="3">
    <source>
        <dbReference type="ARBA" id="ARBA00014962"/>
    </source>
</evidence>
<feature type="compositionally biased region" description="Low complexity" evidence="11">
    <location>
        <begin position="36"/>
        <end position="67"/>
    </location>
</feature>
<feature type="region of interest" description="Disordered" evidence="11">
    <location>
        <begin position="34"/>
        <end position="67"/>
    </location>
</feature>
<dbReference type="NCBIfam" id="TIGR00739">
    <property type="entry name" value="yajC"/>
    <property type="match status" value="1"/>
</dbReference>
<dbReference type="Proteomes" id="UP000320390">
    <property type="component" value="Chromosome"/>
</dbReference>
<feature type="transmembrane region" description="Helical" evidence="12">
    <location>
        <begin position="72"/>
        <end position="91"/>
    </location>
</feature>
<accession>A0A518EUA1</accession>
<evidence type="ECO:0000256" key="4">
    <source>
        <dbReference type="ARBA" id="ARBA00022448"/>
    </source>
</evidence>
<keyword evidence="5" id="KW-1003">Cell membrane</keyword>
<evidence type="ECO:0000256" key="2">
    <source>
        <dbReference type="ARBA" id="ARBA00006742"/>
    </source>
</evidence>
<evidence type="ECO:0000256" key="6">
    <source>
        <dbReference type="ARBA" id="ARBA00022692"/>
    </source>
</evidence>
<evidence type="ECO:0000256" key="8">
    <source>
        <dbReference type="ARBA" id="ARBA00022989"/>
    </source>
</evidence>
<name>A0A518EUA1_9BACT</name>
<evidence type="ECO:0000256" key="9">
    <source>
        <dbReference type="ARBA" id="ARBA00023010"/>
    </source>
</evidence>
<evidence type="ECO:0000313" key="13">
    <source>
        <dbReference type="EMBL" id="QDV07644.1"/>
    </source>
</evidence>
<keyword evidence="7" id="KW-0653">Protein transport</keyword>
<evidence type="ECO:0000256" key="12">
    <source>
        <dbReference type="SAM" id="Phobius"/>
    </source>
</evidence>
<protein>
    <recommendedName>
        <fullName evidence="3">Sec translocon accessory complex subunit YajC</fullName>
    </recommendedName>
</protein>
<reference evidence="13 14" key="1">
    <citation type="submission" date="2019-02" db="EMBL/GenBank/DDBJ databases">
        <title>Deep-cultivation of Planctomycetes and their phenomic and genomic characterization uncovers novel biology.</title>
        <authorList>
            <person name="Wiegand S."/>
            <person name="Jogler M."/>
            <person name="Boedeker C."/>
            <person name="Pinto D."/>
            <person name="Vollmers J."/>
            <person name="Rivas-Marin E."/>
            <person name="Kohn T."/>
            <person name="Peeters S.H."/>
            <person name="Heuer A."/>
            <person name="Rast P."/>
            <person name="Oberbeckmann S."/>
            <person name="Bunk B."/>
            <person name="Jeske O."/>
            <person name="Meyerdierks A."/>
            <person name="Storesund J.E."/>
            <person name="Kallscheuer N."/>
            <person name="Luecker S."/>
            <person name="Lage O.M."/>
            <person name="Pohl T."/>
            <person name="Merkel B.J."/>
            <person name="Hornburger P."/>
            <person name="Mueller R.-W."/>
            <person name="Bruemmer F."/>
            <person name="Labrenz M."/>
            <person name="Spormann A.M."/>
            <person name="Op den Camp H."/>
            <person name="Overmann J."/>
            <person name="Amann R."/>
            <person name="Jetten M.S.M."/>
            <person name="Mascher T."/>
            <person name="Medema M.H."/>
            <person name="Devos D.P."/>
            <person name="Kaster A.-K."/>
            <person name="Ovreas L."/>
            <person name="Rohde M."/>
            <person name="Galperin M.Y."/>
            <person name="Jogler C."/>
        </authorList>
    </citation>
    <scope>NUCLEOTIDE SEQUENCE [LARGE SCALE GENOMIC DNA]</scope>
    <source>
        <strain evidence="13 14">Poly30</strain>
    </source>
</reference>
<keyword evidence="6 12" id="KW-0812">Transmembrane</keyword>
<sequence length="160" mass="16270">MTAFSLLLDGATIAMTSSVASSTGFDSASPAFSLSQAAGPGQPGAAVQGPATPGTPGADGATGAATPQGNPMQSLMMFALIGAVIWFLIFAPERKARKKREAMLGAVKKGDKIVTTGGLHAEVVEVKENTLTLKAGETRLTFSRASIHEVLQPKEEAAGA</sequence>
<evidence type="ECO:0000256" key="11">
    <source>
        <dbReference type="SAM" id="MobiDB-lite"/>
    </source>
</evidence>
<dbReference type="PANTHER" id="PTHR33909">
    <property type="entry name" value="SEC TRANSLOCON ACCESSORY COMPLEX SUBUNIT YAJC"/>
    <property type="match status" value="1"/>
</dbReference>
<comment type="subcellular location">
    <subcellularLocation>
        <location evidence="1">Cell membrane</location>
        <topology evidence="1">Single-pass membrane protein</topology>
    </subcellularLocation>
</comment>
<evidence type="ECO:0000256" key="5">
    <source>
        <dbReference type="ARBA" id="ARBA00022475"/>
    </source>
</evidence>
<dbReference type="OrthoDB" id="9800132at2"/>
<keyword evidence="10 12" id="KW-0472">Membrane</keyword>
<keyword evidence="4" id="KW-0813">Transport</keyword>
<dbReference type="PRINTS" id="PR01853">
    <property type="entry name" value="YAJCTRNLCASE"/>
</dbReference>